<evidence type="ECO:0000313" key="1">
    <source>
        <dbReference type="EMBL" id="KAL0931518.1"/>
    </source>
</evidence>
<sequence>MHTVAMRFVDESSITLHVYALGQSSPDSQVPSPLLELADNQGKRLIGYTFSTHEANVHCALAGRTSAVCGFVKSLLGNVYVTAGWPDRMPELMSIHAENSDVGPRKCSSAIA</sequence>
<proteinExistence type="predicted"/>
<evidence type="ECO:0000313" key="2">
    <source>
        <dbReference type="Proteomes" id="UP000805649"/>
    </source>
</evidence>
<protein>
    <submittedName>
        <fullName evidence="1">Uncharacterized protein</fullName>
    </submittedName>
</protein>
<organism evidence="1 2">
    <name type="scientific">Colletotrichum truncatum</name>
    <name type="common">Anthracnose fungus</name>
    <name type="synonym">Colletotrichum capsici</name>
    <dbReference type="NCBI Taxonomy" id="5467"/>
    <lineage>
        <taxon>Eukaryota</taxon>
        <taxon>Fungi</taxon>
        <taxon>Dikarya</taxon>
        <taxon>Ascomycota</taxon>
        <taxon>Pezizomycotina</taxon>
        <taxon>Sordariomycetes</taxon>
        <taxon>Hypocreomycetidae</taxon>
        <taxon>Glomerellales</taxon>
        <taxon>Glomerellaceae</taxon>
        <taxon>Colletotrichum</taxon>
        <taxon>Colletotrichum truncatum species complex</taxon>
    </lineage>
</organism>
<comment type="caution">
    <text evidence="1">The sequence shown here is derived from an EMBL/GenBank/DDBJ whole genome shotgun (WGS) entry which is preliminary data.</text>
</comment>
<keyword evidence="2" id="KW-1185">Reference proteome</keyword>
<gene>
    <name evidence="1" type="ORF">CTRU02_214253</name>
</gene>
<dbReference type="EMBL" id="VUJX02000010">
    <property type="protein sequence ID" value="KAL0931518.1"/>
    <property type="molecule type" value="Genomic_DNA"/>
</dbReference>
<reference evidence="1 2" key="1">
    <citation type="journal article" date="2020" name="Phytopathology">
        <title>Genome Sequence Resources of Colletotrichum truncatum, C. plurivorum, C. musicola, and C. sojae: Four Species Pathogenic to Soybean (Glycine max).</title>
        <authorList>
            <person name="Rogerio F."/>
            <person name="Boufleur T.R."/>
            <person name="Ciampi-Guillardi M."/>
            <person name="Sukno S.A."/>
            <person name="Thon M.R."/>
            <person name="Massola Junior N.S."/>
            <person name="Baroncelli R."/>
        </authorList>
    </citation>
    <scope>NUCLEOTIDE SEQUENCE [LARGE SCALE GENOMIC DNA]</scope>
    <source>
        <strain evidence="1 2">CMES1059</strain>
    </source>
</reference>
<name>A0ACC3YHY5_COLTU</name>
<accession>A0ACC3YHY5</accession>
<dbReference type="Proteomes" id="UP000805649">
    <property type="component" value="Unassembled WGS sequence"/>
</dbReference>